<dbReference type="GO" id="GO:0030942">
    <property type="term" value="F:endoplasmic reticulum signal peptide binding"/>
    <property type="evidence" value="ECO:0007669"/>
    <property type="project" value="InterPro"/>
</dbReference>
<dbReference type="SUPFAM" id="SSF54762">
    <property type="entry name" value="Signal recognition particle alu RNA binding heterodimer, SRP9/14"/>
    <property type="match status" value="1"/>
</dbReference>
<keyword evidence="3" id="KW-0963">Cytoplasm</keyword>
<keyword evidence="8" id="KW-1185">Reference proteome</keyword>
<comment type="subcellular location">
    <subcellularLocation>
        <location evidence="1">Cytoplasm</location>
    </subcellularLocation>
</comment>
<dbReference type="Proteomes" id="UP001175228">
    <property type="component" value="Unassembled WGS sequence"/>
</dbReference>
<keyword evidence="5" id="KW-0733">Signal recognition particle</keyword>
<name>A0AA39U9E5_9AGAR</name>
<evidence type="ECO:0000313" key="8">
    <source>
        <dbReference type="Proteomes" id="UP001175228"/>
    </source>
</evidence>
<dbReference type="InterPro" id="IPR003210">
    <property type="entry name" value="Signal_recog_particle_SRP14"/>
</dbReference>
<dbReference type="GO" id="GO:0006614">
    <property type="term" value="P:SRP-dependent cotranslational protein targeting to membrane"/>
    <property type="evidence" value="ECO:0007669"/>
    <property type="project" value="InterPro"/>
</dbReference>
<evidence type="ECO:0000313" key="7">
    <source>
        <dbReference type="EMBL" id="KAK0478033.1"/>
    </source>
</evidence>
<proteinExistence type="inferred from homology"/>
<dbReference type="EMBL" id="JAUEPU010000103">
    <property type="protein sequence ID" value="KAK0478033.1"/>
    <property type="molecule type" value="Genomic_DNA"/>
</dbReference>
<comment type="caution">
    <text evidence="7">The sequence shown here is derived from an EMBL/GenBank/DDBJ whole genome shotgun (WGS) entry which is preliminary data.</text>
</comment>
<dbReference type="GO" id="GO:0008312">
    <property type="term" value="F:7S RNA binding"/>
    <property type="evidence" value="ECO:0007669"/>
    <property type="project" value="InterPro"/>
</dbReference>
<evidence type="ECO:0000256" key="5">
    <source>
        <dbReference type="ARBA" id="ARBA00023135"/>
    </source>
</evidence>
<evidence type="ECO:0000256" key="2">
    <source>
        <dbReference type="ARBA" id="ARBA00010349"/>
    </source>
</evidence>
<accession>A0AA39U9E5</accession>
<evidence type="ECO:0000256" key="4">
    <source>
        <dbReference type="ARBA" id="ARBA00022884"/>
    </source>
</evidence>
<dbReference type="Pfam" id="PF02290">
    <property type="entry name" value="SRP14"/>
    <property type="match status" value="1"/>
</dbReference>
<dbReference type="GO" id="GO:0005786">
    <property type="term" value="C:signal recognition particle, endoplasmic reticulum targeting"/>
    <property type="evidence" value="ECO:0007669"/>
    <property type="project" value="UniProtKB-KW"/>
</dbReference>
<protein>
    <submittedName>
        <fullName evidence="7">Uncharacterized protein</fullName>
    </submittedName>
</protein>
<keyword evidence="6" id="KW-0687">Ribonucleoprotein</keyword>
<dbReference type="AlphaFoldDB" id="A0AA39U9E5"/>
<reference evidence="7" key="1">
    <citation type="submission" date="2023-06" db="EMBL/GenBank/DDBJ databases">
        <authorList>
            <consortium name="Lawrence Berkeley National Laboratory"/>
            <person name="Ahrendt S."/>
            <person name="Sahu N."/>
            <person name="Indic B."/>
            <person name="Wong-Bajracharya J."/>
            <person name="Merenyi Z."/>
            <person name="Ke H.-M."/>
            <person name="Monk M."/>
            <person name="Kocsube S."/>
            <person name="Drula E."/>
            <person name="Lipzen A."/>
            <person name="Balint B."/>
            <person name="Henrissat B."/>
            <person name="Andreopoulos B."/>
            <person name="Martin F.M."/>
            <person name="Harder C.B."/>
            <person name="Rigling D."/>
            <person name="Ford K.L."/>
            <person name="Foster G.D."/>
            <person name="Pangilinan J."/>
            <person name="Papanicolaou A."/>
            <person name="Barry K."/>
            <person name="LaButti K."/>
            <person name="Viragh M."/>
            <person name="Koriabine M."/>
            <person name="Yan M."/>
            <person name="Riley R."/>
            <person name="Champramary S."/>
            <person name="Plett K.L."/>
            <person name="Tsai I.J."/>
            <person name="Slot J."/>
            <person name="Sipos G."/>
            <person name="Plett J."/>
            <person name="Nagy L.G."/>
            <person name="Grigoriev I.V."/>
        </authorList>
    </citation>
    <scope>NUCLEOTIDE SEQUENCE</scope>
    <source>
        <strain evidence="7">HWK02</strain>
    </source>
</reference>
<evidence type="ECO:0000256" key="3">
    <source>
        <dbReference type="ARBA" id="ARBA00022490"/>
    </source>
</evidence>
<evidence type="ECO:0000256" key="1">
    <source>
        <dbReference type="ARBA" id="ARBA00004496"/>
    </source>
</evidence>
<evidence type="ECO:0000256" key="6">
    <source>
        <dbReference type="ARBA" id="ARBA00023274"/>
    </source>
</evidence>
<comment type="similarity">
    <text evidence="2">Belongs to the SRP14 family.</text>
</comment>
<keyword evidence="4" id="KW-0694">RNA-binding</keyword>
<dbReference type="InterPro" id="IPR009018">
    <property type="entry name" value="Signal_recog_particle_SRP9/14"/>
</dbReference>
<dbReference type="Gene3D" id="3.30.720.10">
    <property type="entry name" value="Signal recognition particle alu RNA binding heterodimer, srp9/1"/>
    <property type="match status" value="1"/>
</dbReference>
<organism evidence="7 8">
    <name type="scientific">Armillaria luteobubalina</name>
    <dbReference type="NCBI Taxonomy" id="153913"/>
    <lineage>
        <taxon>Eukaryota</taxon>
        <taxon>Fungi</taxon>
        <taxon>Dikarya</taxon>
        <taxon>Basidiomycota</taxon>
        <taxon>Agaricomycotina</taxon>
        <taxon>Agaricomycetes</taxon>
        <taxon>Agaricomycetidae</taxon>
        <taxon>Agaricales</taxon>
        <taxon>Marasmiineae</taxon>
        <taxon>Physalacriaceae</taxon>
        <taxon>Armillaria</taxon>
    </lineage>
</organism>
<sequence length="107" mass="11872">MQLVDNDKFLQKLSELFESSSKDNGSIWLTHKQLTHGGEDTAMKYEEGEGDVSSGGLHKCHSVYGYSVPFFAFSIGIRDFLIRPVGRPSMLVVPADADGTFKRSRTT</sequence>
<gene>
    <name evidence="7" type="ORF">EDD18DRAFT_71479</name>
</gene>